<dbReference type="EMBL" id="CAQQ02002451">
    <property type="status" value="NOT_ANNOTATED_CDS"/>
    <property type="molecule type" value="Genomic_DNA"/>
</dbReference>
<proteinExistence type="predicted"/>
<feature type="domain" description="NHR2-like" evidence="2">
    <location>
        <begin position="157"/>
        <end position="187"/>
    </location>
</feature>
<dbReference type="Proteomes" id="UP000015102">
    <property type="component" value="Unassembled WGS sequence"/>
</dbReference>
<reference evidence="4" key="1">
    <citation type="submission" date="2013-02" db="EMBL/GenBank/DDBJ databases">
        <authorList>
            <person name="Hughes D."/>
        </authorList>
    </citation>
    <scope>NUCLEOTIDE SEQUENCE</scope>
    <source>
        <strain>Durham</strain>
        <strain evidence="4">NC isolate 2 -- Noor lab</strain>
    </source>
</reference>
<feature type="region of interest" description="Disordered" evidence="1">
    <location>
        <begin position="58"/>
        <end position="97"/>
    </location>
</feature>
<dbReference type="AlphaFoldDB" id="T1GNN8"/>
<accession>T1GNN8</accession>
<dbReference type="InterPro" id="IPR013289">
    <property type="entry name" value="CBFA2T1/2/3"/>
</dbReference>
<evidence type="ECO:0000313" key="3">
    <source>
        <dbReference type="EnsemblMetazoa" id="MESCA005196-PA"/>
    </source>
</evidence>
<dbReference type="PANTHER" id="PTHR10379:SF14">
    <property type="entry name" value="NERVY, ISOFORM D"/>
    <property type="match status" value="1"/>
</dbReference>
<keyword evidence="4" id="KW-1185">Reference proteome</keyword>
<dbReference type="STRING" id="36166.T1GNN8"/>
<evidence type="ECO:0000256" key="1">
    <source>
        <dbReference type="SAM" id="MobiDB-lite"/>
    </source>
</evidence>
<reference evidence="3" key="2">
    <citation type="submission" date="2015-06" db="UniProtKB">
        <authorList>
            <consortium name="EnsemblMetazoa"/>
        </authorList>
    </citation>
    <scope>IDENTIFICATION</scope>
</reference>
<organism evidence="3 4">
    <name type="scientific">Megaselia scalaris</name>
    <name type="common">Humpbacked fly</name>
    <name type="synonym">Phora scalaris</name>
    <dbReference type="NCBI Taxonomy" id="36166"/>
    <lineage>
        <taxon>Eukaryota</taxon>
        <taxon>Metazoa</taxon>
        <taxon>Ecdysozoa</taxon>
        <taxon>Arthropoda</taxon>
        <taxon>Hexapoda</taxon>
        <taxon>Insecta</taxon>
        <taxon>Pterygota</taxon>
        <taxon>Neoptera</taxon>
        <taxon>Endopterygota</taxon>
        <taxon>Diptera</taxon>
        <taxon>Brachycera</taxon>
        <taxon>Muscomorpha</taxon>
        <taxon>Platypezoidea</taxon>
        <taxon>Phoridae</taxon>
        <taxon>Megaseliini</taxon>
        <taxon>Megaselia</taxon>
    </lineage>
</organism>
<dbReference type="HOGENOM" id="CLU_1012970_0_0_1"/>
<dbReference type="Pfam" id="PF08788">
    <property type="entry name" value="NHR2"/>
    <property type="match status" value="1"/>
</dbReference>
<dbReference type="EnsemblMetazoa" id="MESCA005196-RA">
    <property type="protein sequence ID" value="MESCA005196-PA"/>
    <property type="gene ID" value="MESCA005196"/>
</dbReference>
<evidence type="ECO:0000313" key="4">
    <source>
        <dbReference type="Proteomes" id="UP000015102"/>
    </source>
</evidence>
<dbReference type="Gene3D" id="6.10.250.230">
    <property type="match status" value="1"/>
</dbReference>
<dbReference type="InterPro" id="IPR014896">
    <property type="entry name" value="NHR2"/>
</dbReference>
<dbReference type="GO" id="GO:0003714">
    <property type="term" value="F:transcription corepressor activity"/>
    <property type="evidence" value="ECO:0007669"/>
    <property type="project" value="InterPro"/>
</dbReference>
<sequence length="275" mass="30416">MEFSHLPPDHSEIFLPIEPPTTTPTSSSLNGNGVVFKRRPSDTLIDHHNGGAEWPDYLYPPAKRHHPHPSHLSSSVSVGGRDGAGAGPTNYSTQPSVYDYPSSVVNRGDSDPGGFSVLLDKSRDERDLQRAAVASANAASAAAAAAEVQRLNRMSGEEEWKNIHTMLNCISAMVDKTKRAITILQQRGVDNQPNYPNEPSAVAVAEIRRQTEEKVAEFKRNAEDAVNQVCILMKGFSFNNTCKRFTITQRKDYGIMLRDVYYILFNIIFSQQAVL</sequence>
<dbReference type="GO" id="GO:0005634">
    <property type="term" value="C:nucleus"/>
    <property type="evidence" value="ECO:0007669"/>
    <property type="project" value="TreeGrafter"/>
</dbReference>
<evidence type="ECO:0000259" key="2">
    <source>
        <dbReference type="Pfam" id="PF08788"/>
    </source>
</evidence>
<name>T1GNN8_MEGSC</name>
<feature type="region of interest" description="Disordered" evidence="1">
    <location>
        <begin position="1"/>
        <end position="35"/>
    </location>
</feature>
<dbReference type="PANTHER" id="PTHR10379">
    <property type="entry name" value="MTG8 ETO EIGHT TWENTY ONE PROTEIN"/>
    <property type="match status" value="1"/>
</dbReference>
<protein>
    <recommendedName>
        <fullName evidence="2">NHR2-like domain-containing protein</fullName>
    </recommendedName>
</protein>